<reference evidence="5 6" key="1">
    <citation type="submission" date="2020-01" db="EMBL/GenBank/DDBJ databases">
        <title>Insect and environment-associated Actinomycetes.</title>
        <authorList>
            <person name="Currrie C."/>
            <person name="Chevrette M."/>
            <person name="Carlson C."/>
            <person name="Stubbendieck R."/>
            <person name="Wendt-Pienkowski E."/>
        </authorList>
    </citation>
    <scope>NUCLEOTIDE SEQUENCE [LARGE SCALE GENOMIC DNA]</scope>
    <source>
        <strain evidence="5 6">SID7903</strain>
    </source>
</reference>
<dbReference type="PANTHER" id="PTHR37042">
    <property type="entry name" value="OUTER MEMBRANE PROTEIN RV1973"/>
    <property type="match status" value="1"/>
</dbReference>
<evidence type="ECO:0000313" key="6">
    <source>
        <dbReference type="Proteomes" id="UP000470951"/>
    </source>
</evidence>
<comment type="subcellular location">
    <subcellularLocation>
        <location evidence="1">Membrane</location>
    </subcellularLocation>
</comment>
<sequence length="238" mass="24871">MRPRGGTTTVNSTATEATDATEASGPTDAPAEKAAPDVPATSDTPDEPDEPDKPDEPDEPDEPDVSDGVDASRRRWPRVLGALLAVALIATGGALYVEGRQLRDTPATANLALTDAEATTRVTGDVSSALGKIFSYGPGATAATRAAAKEVLAGKALQQYAALFGQVERQSADQKLTLTTEVVRAGVTRLTGSSAHLLVFLDQVYERRGRAPTTASAQLTVTAELRGGRWWIVEIGST</sequence>
<dbReference type="GO" id="GO:0016020">
    <property type="term" value="C:membrane"/>
    <property type="evidence" value="ECO:0007669"/>
    <property type="project" value="UniProtKB-SubCell"/>
</dbReference>
<protein>
    <recommendedName>
        <fullName evidence="7">Mce-associated membrane protein</fullName>
    </recommendedName>
</protein>
<evidence type="ECO:0000313" key="5">
    <source>
        <dbReference type="EMBL" id="NEC02780.1"/>
    </source>
</evidence>
<dbReference type="EMBL" id="JAAGMS010000360">
    <property type="protein sequence ID" value="NEC02780.1"/>
    <property type="molecule type" value="Genomic_DNA"/>
</dbReference>
<evidence type="ECO:0000256" key="3">
    <source>
        <dbReference type="SAM" id="MobiDB-lite"/>
    </source>
</evidence>
<dbReference type="AlphaFoldDB" id="A0A7K3RKR8"/>
<evidence type="ECO:0000256" key="2">
    <source>
        <dbReference type="ARBA" id="ARBA00023136"/>
    </source>
</evidence>
<organism evidence="5 6">
    <name type="scientific">Streptomyces anulatus</name>
    <name type="common">Streptomyces chrysomallus</name>
    <dbReference type="NCBI Taxonomy" id="1892"/>
    <lineage>
        <taxon>Bacteria</taxon>
        <taxon>Bacillati</taxon>
        <taxon>Actinomycetota</taxon>
        <taxon>Actinomycetes</taxon>
        <taxon>Kitasatosporales</taxon>
        <taxon>Streptomycetaceae</taxon>
        <taxon>Streptomyces</taxon>
    </lineage>
</organism>
<feature type="region of interest" description="Disordered" evidence="3">
    <location>
        <begin position="1"/>
        <end position="72"/>
    </location>
</feature>
<evidence type="ECO:0000256" key="4">
    <source>
        <dbReference type="SAM" id="Phobius"/>
    </source>
</evidence>
<gene>
    <name evidence="5" type="ORF">G3I58_33120</name>
</gene>
<feature type="compositionally biased region" description="Acidic residues" evidence="3">
    <location>
        <begin position="44"/>
        <end position="67"/>
    </location>
</feature>
<dbReference type="PANTHER" id="PTHR37042:SF4">
    <property type="entry name" value="OUTER MEMBRANE PROTEIN RV1973"/>
    <property type="match status" value="1"/>
</dbReference>
<evidence type="ECO:0000256" key="1">
    <source>
        <dbReference type="ARBA" id="ARBA00004370"/>
    </source>
</evidence>
<keyword evidence="4" id="KW-0812">Transmembrane</keyword>
<comment type="caution">
    <text evidence="5">The sequence shown here is derived from an EMBL/GenBank/DDBJ whole genome shotgun (WGS) entry which is preliminary data.</text>
</comment>
<proteinExistence type="predicted"/>
<keyword evidence="2 4" id="KW-0472">Membrane</keyword>
<feature type="transmembrane region" description="Helical" evidence="4">
    <location>
        <begin position="79"/>
        <end position="97"/>
    </location>
</feature>
<name>A0A7K3RKR8_STRAQ</name>
<feature type="compositionally biased region" description="Low complexity" evidence="3">
    <location>
        <begin position="7"/>
        <end position="23"/>
    </location>
</feature>
<keyword evidence="4" id="KW-1133">Transmembrane helix</keyword>
<dbReference type="Proteomes" id="UP000470951">
    <property type="component" value="Unassembled WGS sequence"/>
</dbReference>
<evidence type="ECO:0008006" key="7">
    <source>
        <dbReference type="Google" id="ProtNLM"/>
    </source>
</evidence>
<accession>A0A7K3RKR8</accession>